<dbReference type="EMBL" id="JFFI01000792">
    <property type="protein sequence ID" value="KXH65908.1"/>
    <property type="molecule type" value="Genomic_DNA"/>
</dbReference>
<evidence type="ECO:0000313" key="11">
    <source>
        <dbReference type="Proteomes" id="UP000070121"/>
    </source>
</evidence>
<dbReference type="Gene3D" id="1.20.1080.10">
    <property type="entry name" value="Glycerol uptake facilitator protein"/>
    <property type="match status" value="1"/>
</dbReference>
<dbReference type="AlphaFoldDB" id="A0A135UZR2"/>
<evidence type="ECO:0000256" key="5">
    <source>
        <dbReference type="ARBA" id="ARBA00022989"/>
    </source>
</evidence>
<evidence type="ECO:0000256" key="4">
    <source>
        <dbReference type="ARBA" id="ARBA00022737"/>
    </source>
</evidence>
<evidence type="ECO:0000256" key="3">
    <source>
        <dbReference type="ARBA" id="ARBA00022692"/>
    </source>
</evidence>
<evidence type="ECO:0000256" key="9">
    <source>
        <dbReference type="SAM" id="Phobius"/>
    </source>
</evidence>
<evidence type="ECO:0000313" key="10">
    <source>
        <dbReference type="EMBL" id="KXH65908.1"/>
    </source>
</evidence>
<comment type="subcellular location">
    <subcellularLocation>
        <location evidence="1">Membrane</location>
        <topology evidence="1">Multi-pass membrane protein</topology>
    </subcellularLocation>
</comment>
<feature type="transmembrane region" description="Helical" evidence="9">
    <location>
        <begin position="177"/>
        <end position="198"/>
    </location>
</feature>
<keyword evidence="4" id="KW-0677">Repeat</keyword>
<gene>
    <name evidence="10" type="ORF">CSAL01_13083</name>
</gene>
<evidence type="ECO:0000256" key="8">
    <source>
        <dbReference type="RuleBase" id="RU000477"/>
    </source>
</evidence>
<reference evidence="10 11" key="1">
    <citation type="submission" date="2014-02" db="EMBL/GenBank/DDBJ databases">
        <title>The genome sequence of Colletotrichum salicis CBS 607.94.</title>
        <authorList>
            <person name="Baroncelli R."/>
            <person name="Thon M.R."/>
        </authorList>
    </citation>
    <scope>NUCLEOTIDE SEQUENCE [LARGE SCALE GENOMIC DNA]</scope>
    <source>
        <strain evidence="10 11">CBS 607.94</strain>
    </source>
</reference>
<dbReference type="InterPro" id="IPR034294">
    <property type="entry name" value="Aquaporin_transptr"/>
</dbReference>
<dbReference type="Pfam" id="PF00230">
    <property type="entry name" value="MIP"/>
    <property type="match status" value="1"/>
</dbReference>
<proteinExistence type="inferred from homology"/>
<dbReference type="Proteomes" id="UP000070121">
    <property type="component" value="Unassembled WGS sequence"/>
</dbReference>
<organism evidence="10 11">
    <name type="scientific">Colletotrichum salicis</name>
    <dbReference type="NCBI Taxonomy" id="1209931"/>
    <lineage>
        <taxon>Eukaryota</taxon>
        <taxon>Fungi</taxon>
        <taxon>Dikarya</taxon>
        <taxon>Ascomycota</taxon>
        <taxon>Pezizomycotina</taxon>
        <taxon>Sordariomycetes</taxon>
        <taxon>Hypocreomycetidae</taxon>
        <taxon>Glomerellales</taxon>
        <taxon>Glomerellaceae</taxon>
        <taxon>Colletotrichum</taxon>
        <taxon>Colletotrichum acutatum species complex</taxon>
    </lineage>
</organism>
<keyword evidence="3 8" id="KW-0812">Transmembrane</keyword>
<keyword evidence="11" id="KW-1185">Reference proteome</keyword>
<dbReference type="PANTHER" id="PTHR19139">
    <property type="entry name" value="AQUAPORIN TRANSPORTER"/>
    <property type="match status" value="1"/>
</dbReference>
<evidence type="ECO:0000256" key="6">
    <source>
        <dbReference type="ARBA" id="ARBA00023136"/>
    </source>
</evidence>
<sequence length="247" mass="25813">MGEQSRPRPRRCADADVEAPGVQQRHGRTATVMDNLVSGIYETAGTTAFLFFVFASADIKSWKIGNENSYEPELASDDADVATALLVGLTFASTTLALAYTVNLWMFGRGHGGFCNPAITWALFLAGHLTAERTATLVVSQVLGSLLAAYGVHMLYSTNLVEVTTTLQGETAILQGLLLEAALTAELAAVALVLGTGARKNQTLALVGLGLAALLAGAVGTGATGASTNPVRSFVPCVISRIFNDDH</sequence>
<dbReference type="STRING" id="1209931.A0A135UZR2"/>
<feature type="transmembrane region" description="Helical" evidence="9">
    <location>
        <begin position="204"/>
        <end position="223"/>
    </location>
</feature>
<comment type="caution">
    <text evidence="10">The sequence shown here is derived from an EMBL/GenBank/DDBJ whole genome shotgun (WGS) entry which is preliminary data.</text>
</comment>
<evidence type="ECO:0000256" key="1">
    <source>
        <dbReference type="ARBA" id="ARBA00004141"/>
    </source>
</evidence>
<protein>
    <submittedName>
        <fullName evidence="10">Aquaporin-1</fullName>
    </submittedName>
</protein>
<dbReference type="PANTHER" id="PTHR19139:SF283">
    <property type="entry name" value="AQUAPORIN"/>
    <property type="match status" value="1"/>
</dbReference>
<evidence type="ECO:0000256" key="7">
    <source>
        <dbReference type="ARBA" id="ARBA00034651"/>
    </source>
</evidence>
<accession>A0A135UZR2</accession>
<comment type="catalytic activity">
    <reaction evidence="7">
        <text>H2O(in) = H2O(out)</text>
        <dbReference type="Rhea" id="RHEA:29667"/>
        <dbReference type="ChEBI" id="CHEBI:15377"/>
    </reaction>
</comment>
<name>A0A135UZR2_9PEZI</name>
<keyword evidence="6 9" id="KW-0472">Membrane</keyword>
<feature type="transmembrane region" description="Helical" evidence="9">
    <location>
        <begin position="81"/>
        <end position="102"/>
    </location>
</feature>
<dbReference type="InterPro" id="IPR023271">
    <property type="entry name" value="Aquaporin-like"/>
</dbReference>
<dbReference type="PRINTS" id="PR00783">
    <property type="entry name" value="MINTRINSICP"/>
</dbReference>
<dbReference type="InterPro" id="IPR000425">
    <property type="entry name" value="MIP"/>
</dbReference>
<evidence type="ECO:0000256" key="2">
    <source>
        <dbReference type="ARBA" id="ARBA00006175"/>
    </source>
</evidence>
<dbReference type="GO" id="GO:0005886">
    <property type="term" value="C:plasma membrane"/>
    <property type="evidence" value="ECO:0007669"/>
    <property type="project" value="TreeGrafter"/>
</dbReference>
<dbReference type="GO" id="GO:0015250">
    <property type="term" value="F:water channel activity"/>
    <property type="evidence" value="ECO:0007669"/>
    <property type="project" value="TreeGrafter"/>
</dbReference>
<keyword evidence="5 9" id="KW-1133">Transmembrane helix</keyword>
<comment type="similarity">
    <text evidence="2 8">Belongs to the MIP/aquaporin (TC 1.A.8) family.</text>
</comment>
<keyword evidence="8" id="KW-0813">Transport</keyword>
<dbReference type="SUPFAM" id="SSF81338">
    <property type="entry name" value="Aquaporin-like"/>
    <property type="match status" value="1"/>
</dbReference>
<feature type="transmembrane region" description="Helical" evidence="9">
    <location>
        <begin position="137"/>
        <end position="156"/>
    </location>
</feature>
<dbReference type="OrthoDB" id="3222at2759"/>